<dbReference type="InterPro" id="IPR011047">
    <property type="entry name" value="Quinoprotein_ADH-like_sf"/>
</dbReference>
<feature type="compositionally biased region" description="Polar residues" evidence="5">
    <location>
        <begin position="150"/>
        <end position="161"/>
    </location>
</feature>
<feature type="compositionally biased region" description="Gly residues" evidence="5">
    <location>
        <begin position="876"/>
        <end position="886"/>
    </location>
</feature>
<dbReference type="InterPro" id="IPR045152">
    <property type="entry name" value="EDC4-like"/>
</dbReference>
<protein>
    <submittedName>
        <fullName evidence="6">Uncharacterized protein</fullName>
    </submittedName>
</protein>
<evidence type="ECO:0000256" key="2">
    <source>
        <dbReference type="ARBA" id="ARBA00022490"/>
    </source>
</evidence>
<evidence type="ECO:0000256" key="1">
    <source>
        <dbReference type="ARBA" id="ARBA00004496"/>
    </source>
</evidence>
<feature type="compositionally biased region" description="Polar residues" evidence="5">
    <location>
        <begin position="49"/>
        <end position="59"/>
    </location>
</feature>
<feature type="compositionally biased region" description="Pro residues" evidence="5">
    <location>
        <begin position="195"/>
        <end position="210"/>
    </location>
</feature>
<dbReference type="InterPro" id="IPR015943">
    <property type="entry name" value="WD40/YVTN_repeat-like_dom_sf"/>
</dbReference>
<dbReference type="GO" id="GO:0000932">
    <property type="term" value="C:P-body"/>
    <property type="evidence" value="ECO:0007669"/>
    <property type="project" value="TreeGrafter"/>
</dbReference>
<dbReference type="Proteomes" id="UP000613580">
    <property type="component" value="Unassembled WGS sequence"/>
</dbReference>
<feature type="region of interest" description="Disordered" evidence="5">
    <location>
        <begin position="809"/>
        <end position="892"/>
    </location>
</feature>
<feature type="compositionally biased region" description="Pro residues" evidence="5">
    <location>
        <begin position="820"/>
        <end position="832"/>
    </location>
</feature>
<accession>A0A8H6TTH8</accession>
<keyword evidence="2" id="KW-0963">Cytoplasm</keyword>
<evidence type="ECO:0000313" key="7">
    <source>
        <dbReference type="Proteomes" id="UP000613580"/>
    </source>
</evidence>
<feature type="region of interest" description="Disordered" evidence="5">
    <location>
        <begin position="1123"/>
        <end position="1212"/>
    </location>
</feature>
<feature type="compositionally biased region" description="Low complexity" evidence="5">
    <location>
        <begin position="374"/>
        <end position="385"/>
    </location>
</feature>
<keyword evidence="7" id="KW-1185">Reference proteome</keyword>
<keyword evidence="4" id="KW-0677">Repeat</keyword>
<evidence type="ECO:0000256" key="4">
    <source>
        <dbReference type="ARBA" id="ARBA00022737"/>
    </source>
</evidence>
<evidence type="ECO:0000256" key="5">
    <source>
        <dbReference type="SAM" id="MobiDB-lite"/>
    </source>
</evidence>
<keyword evidence="3" id="KW-0853">WD repeat</keyword>
<evidence type="ECO:0000256" key="3">
    <source>
        <dbReference type="ARBA" id="ARBA00022574"/>
    </source>
</evidence>
<reference evidence="6" key="1">
    <citation type="submission" date="2020-05" db="EMBL/GenBank/DDBJ databases">
        <title>Mycena genomes resolve the evolution of fungal bioluminescence.</title>
        <authorList>
            <person name="Tsai I.J."/>
        </authorList>
    </citation>
    <scope>NUCLEOTIDE SEQUENCE</scope>
    <source>
        <strain evidence="6">110903Hualien_Pintung</strain>
    </source>
</reference>
<proteinExistence type="predicted"/>
<feature type="compositionally biased region" description="Basic and acidic residues" evidence="5">
    <location>
        <begin position="254"/>
        <end position="268"/>
    </location>
</feature>
<organism evidence="6 7">
    <name type="scientific">Mycena chlorophos</name>
    <name type="common">Agaric fungus</name>
    <name type="synonym">Agaricus chlorophos</name>
    <dbReference type="NCBI Taxonomy" id="658473"/>
    <lineage>
        <taxon>Eukaryota</taxon>
        <taxon>Fungi</taxon>
        <taxon>Dikarya</taxon>
        <taxon>Basidiomycota</taxon>
        <taxon>Agaricomycotina</taxon>
        <taxon>Agaricomycetes</taxon>
        <taxon>Agaricomycetidae</taxon>
        <taxon>Agaricales</taxon>
        <taxon>Marasmiineae</taxon>
        <taxon>Mycenaceae</taxon>
        <taxon>Mycena</taxon>
    </lineage>
</organism>
<feature type="compositionally biased region" description="Polar residues" evidence="5">
    <location>
        <begin position="235"/>
        <end position="253"/>
    </location>
</feature>
<sequence length="1629" mass="175564">MENTRADLFSRGSTPPISQPQPTQFTASHESSNPHIDSLFHQLAASASPAETPQSQQTDEGGYSGPGTPITSNDELQPLPPSQPPSLSSSSNADRQSALLSLLSGAGPAPPRASQQNPQQVPTPPSASSRSGTSPTHNETQGKILLEQLMSGNPPMSSYTSDPAAAVPAVQAGYRAYPPLDASPDYQQRSQGPEQPLPPPPQQQQAPPPSSKSMFDFVSPFDALSGSVKKKPVPQSVSTSGAEESQSSWTNLSDPKRQSVDNLLEHLTRGTTSQISGPPAYESYLGGSDFGSSATESSRAPPPPAPVVQRRKSPPAGSPPKTQRALAGRLGDSPSAPQATVAQPGNRRDKESSPGPRGGNYRQKGVPKNSGGKNNNQSPSPQPQNIIFDVSQPLDEIQASRDFVKPTAIALVRQESVFLSGTTIGATHWVAYAMTRGRVRVISRSSGDRTLLQLPASTFPSTSSVSDMAVYGNRLAGVTTDGGFVVWELPEIITDDVPGQILLCIPPLGPDSSLEPLHSVKWHPKEPDTLAVASPSKLYLIDLANIHSLRGQPIPQSDLPHFASSFSIPSPLIAFDFDIMHYALATISEDSTLTIWNIHDRLPYTTHKIRGEDIPSSITYVDGGIVVGRKNGTILQLLSITTKNVLSTIKFVNGNSEDPDMFGHVSYDSRISTLWVANCRRESMIALKLHLEPSSEDAFRGYIDQVVEFPGPKSTIHFVILTGDADPHGDEAHAACVAAKVPVGELALVAFSVHSSGVDQILIRKEWFEQALTSAISKYPSMYSLPSTSSTTVLGASVAGPMTTAGLPAPAAAPLEPKPRPAVPPSLPPAVVPPARVRTPSDDGEGDAPQEGRLHEGKGRRGKNVNWKDKGSEGKNTGGAGAGAGGASADDGAVSQALNREIRKMEESLHTRIGRLIGKEMDKQSLLMSSPDQRLEEARAHDQSEDLARQEKILKLISTELTRNTTRVVEMAVKSEIQTSVLPALETMTKNEVKAALNERVSAGFVDVVNQSLPLEIEKLLLRPDISAHFAHMLSSNLTPLIDRHVKETVNKALLPAISQQTAAMHQELLRELRGDIHGIKSELTQWQGDAFRSQENSIRELEHTVRGLVEQIKFLTTPVHPGQFQQQQHNSPGPSVQHAQGPPPPHLRQNMPPPPPQNYNFPPPQQQHGGWYGPAIAAPQASHPATMPQPPPPQQPQQPQQQQQQDRSPPIKADQWDDIYLGVLHTQDAGKLRELLSHTNPELIMPLNGPTLVSQAVILTLVARLSAVLSETPPNDEAFKNTLWWLQRTALVLRPEDKLITDFIPRVLPGVQTSLVATKQRLPLAPGNTLEISRNVTEVQDLLRRKMGLPKRRSQTAFGTPALTRTPTRSGDDIFVAADAPSSDDEGEDMTPPTAVPIRPSQIVSPGWQIALDFAASNVMSLPEYEAALEAALGRAYVEADWSPVLKAVMDAKNDKAAAEAAVRAMMPKPMISHAPLKPKQAADAGLRDAETEFAMLVEQLKKERLISRNDASTIGSLLDSALERDDPDLGVGFTEGDTGIKEIVEFVRGAGKDSDDEEDEEDDEPEIVIDCKAALGAAAQLQQVLAARPDLDMSRPLAAELRAFRKAIQAEIDATKEQKTITSFFKS</sequence>
<comment type="subcellular location">
    <subcellularLocation>
        <location evidence="1">Cytoplasm</location>
    </subcellularLocation>
</comment>
<feature type="compositionally biased region" description="Low complexity" evidence="5">
    <location>
        <begin position="85"/>
        <end position="107"/>
    </location>
</feature>
<evidence type="ECO:0000313" key="6">
    <source>
        <dbReference type="EMBL" id="KAF7322552.1"/>
    </source>
</evidence>
<gene>
    <name evidence="6" type="ORF">HMN09_00033700</name>
</gene>
<feature type="compositionally biased region" description="Pro residues" evidence="5">
    <location>
        <begin position="1188"/>
        <end position="1197"/>
    </location>
</feature>
<feature type="region of interest" description="Disordered" evidence="5">
    <location>
        <begin position="1381"/>
        <end position="1400"/>
    </location>
</feature>
<feature type="compositionally biased region" description="Low complexity" evidence="5">
    <location>
        <begin position="13"/>
        <end position="24"/>
    </location>
</feature>
<dbReference type="PANTHER" id="PTHR15598">
    <property type="entry name" value="ENHANCER OF MRNA-DECAPPING PROTEIN 4"/>
    <property type="match status" value="1"/>
</dbReference>
<dbReference type="SUPFAM" id="SSF50998">
    <property type="entry name" value="Quinoprotein alcohol dehydrogenase-like"/>
    <property type="match status" value="1"/>
</dbReference>
<feature type="compositionally biased region" description="Basic and acidic residues" evidence="5">
    <location>
        <begin position="850"/>
        <end position="859"/>
    </location>
</feature>
<feature type="compositionally biased region" description="Polar residues" evidence="5">
    <location>
        <begin position="1124"/>
        <end position="1139"/>
    </location>
</feature>
<dbReference type="Gene3D" id="2.130.10.10">
    <property type="entry name" value="YVTN repeat-like/Quinoprotein amine dehydrogenase"/>
    <property type="match status" value="1"/>
</dbReference>
<comment type="caution">
    <text evidence="6">The sequence shown here is derived from an EMBL/GenBank/DDBJ whole genome shotgun (WGS) entry which is preliminary data.</text>
</comment>
<feature type="compositionally biased region" description="Polar residues" evidence="5">
    <location>
        <begin position="25"/>
        <end position="35"/>
    </location>
</feature>
<dbReference type="PANTHER" id="PTHR15598:SF5">
    <property type="entry name" value="ENHANCER OF MRNA-DECAPPING PROTEIN 4"/>
    <property type="match status" value="1"/>
</dbReference>
<dbReference type="OrthoDB" id="21128at2759"/>
<dbReference type="InterPro" id="IPR044938">
    <property type="entry name" value="EDC4_C_sf"/>
</dbReference>
<feature type="region of interest" description="Disordered" evidence="5">
    <location>
        <begin position="1"/>
        <end position="386"/>
    </location>
</feature>
<dbReference type="Gene3D" id="1.10.220.100">
    <property type="entry name" value="conserved c-terminal region of ge- 1"/>
    <property type="match status" value="1"/>
</dbReference>
<feature type="compositionally biased region" description="Pro residues" evidence="5">
    <location>
        <begin position="1142"/>
        <end position="1166"/>
    </location>
</feature>
<dbReference type="EMBL" id="JACAZE010000001">
    <property type="protein sequence ID" value="KAF7322552.1"/>
    <property type="molecule type" value="Genomic_DNA"/>
</dbReference>
<name>A0A8H6TTH8_MYCCL</name>
<dbReference type="GO" id="GO:0031087">
    <property type="term" value="P:deadenylation-independent decapping of nuclear-transcribed mRNA"/>
    <property type="evidence" value="ECO:0007669"/>
    <property type="project" value="InterPro"/>
</dbReference>
<feature type="compositionally biased region" description="Polar residues" evidence="5">
    <location>
        <begin position="113"/>
        <end position="141"/>
    </location>
</feature>